<evidence type="ECO:0008006" key="3">
    <source>
        <dbReference type="Google" id="ProtNLM"/>
    </source>
</evidence>
<gene>
    <name evidence="1" type="ORF">DAD186_18000</name>
</gene>
<dbReference type="Pfam" id="PF06262">
    <property type="entry name" value="Zincin_1"/>
    <property type="match status" value="1"/>
</dbReference>
<evidence type="ECO:0000313" key="1">
    <source>
        <dbReference type="EMBL" id="ANP28350.1"/>
    </source>
</evidence>
<dbReference type="Gene3D" id="3.30.2010.20">
    <property type="match status" value="1"/>
</dbReference>
<dbReference type="SUPFAM" id="SSF55486">
    <property type="entry name" value="Metalloproteases ('zincins'), catalytic domain"/>
    <property type="match status" value="1"/>
</dbReference>
<proteinExistence type="predicted"/>
<evidence type="ECO:0000313" key="2">
    <source>
        <dbReference type="Proteomes" id="UP000092596"/>
    </source>
</evidence>
<name>A0A1B0ZK92_9MICO</name>
<dbReference type="CDD" id="cd12952">
    <property type="entry name" value="MMP_ACEL2062"/>
    <property type="match status" value="1"/>
</dbReference>
<sequence length="117" mass="12957">MDPMSREDFEASVDDALDSLPLEVAAQVADSNTVILVEEEPEGGEEILGVFDGVPLTERGHYDGFLEPGRIVIFRGPLTRMASSREDLEAQIRVTVLHEIGHLFGIEEDRLHELGWG</sequence>
<dbReference type="EMBL" id="CP012117">
    <property type="protein sequence ID" value="ANP28350.1"/>
    <property type="molecule type" value="Genomic_DNA"/>
</dbReference>
<reference evidence="1 2" key="1">
    <citation type="submission" date="2015-06" db="EMBL/GenBank/DDBJ databases">
        <title>Investigation of pathophysiology for high-risk pregnancy and development of treatment modality based on it.</title>
        <authorList>
            <person name="Kim B.-C."/>
            <person name="Lim S."/>
        </authorList>
    </citation>
    <scope>NUCLEOTIDE SEQUENCE [LARGE SCALE GENOMIC DNA]</scope>
    <source>
        <strain evidence="1 2">AD1-86</strain>
    </source>
</reference>
<dbReference type="Proteomes" id="UP000092596">
    <property type="component" value="Chromosome"/>
</dbReference>
<dbReference type="InterPro" id="IPR010428">
    <property type="entry name" value="Zincin_1"/>
</dbReference>
<dbReference type="PATRIC" id="fig|1630135.4.peg.1798"/>
<dbReference type="AlphaFoldDB" id="A0A1B0ZK92"/>
<protein>
    <recommendedName>
        <fullName evidence="3">Metallopeptidase family protein</fullName>
    </recommendedName>
</protein>
<dbReference type="InterPro" id="IPR038555">
    <property type="entry name" value="Zincin_1_sf"/>
</dbReference>
<dbReference type="RefSeq" id="WP_065248350.1">
    <property type="nucleotide sequence ID" value="NZ_CP012117.1"/>
</dbReference>
<organism evidence="1 2">
    <name type="scientific">Dermabacter vaginalis</name>
    <dbReference type="NCBI Taxonomy" id="1630135"/>
    <lineage>
        <taxon>Bacteria</taxon>
        <taxon>Bacillati</taxon>
        <taxon>Actinomycetota</taxon>
        <taxon>Actinomycetes</taxon>
        <taxon>Micrococcales</taxon>
        <taxon>Dermabacteraceae</taxon>
        <taxon>Dermabacter</taxon>
    </lineage>
</organism>
<dbReference type="KEGG" id="dva:DAD186_18000"/>
<accession>A0A1B0ZK92</accession>